<organism evidence="3 4">
    <name type="scientific">Candidatus Thermochlorobacter aerophilus</name>
    <dbReference type="NCBI Taxonomy" id="1868324"/>
    <lineage>
        <taxon>Bacteria</taxon>
        <taxon>Pseudomonadati</taxon>
        <taxon>Chlorobiota</taxon>
        <taxon>Chlorobiia</taxon>
        <taxon>Chlorobiales</taxon>
        <taxon>Candidatus Thermochlorobacteriaceae</taxon>
        <taxon>Candidatus Thermochlorobacter</taxon>
    </lineage>
</organism>
<dbReference type="EMBL" id="PHFL01000020">
    <property type="protein sequence ID" value="RFM24844.1"/>
    <property type="molecule type" value="Genomic_DNA"/>
</dbReference>
<sequence length="96" mass="9976">MAVKFQLASAQLPLILVKVAVSGKNAQRVVTAILDTGATGCVIAQSLATELELPHLDVPKSEKSAHGIGGEIKIEIVKVHAIALDGITIKNLKTAV</sequence>
<feature type="domain" description="Peptidase A2" evidence="2">
    <location>
        <begin position="30"/>
        <end position="70"/>
    </location>
</feature>
<dbReference type="AlphaFoldDB" id="A0A395M4H4"/>
<reference evidence="3 4" key="1">
    <citation type="journal article" date="2011" name="ISME J.">
        <title>Community ecology of hot spring cyanobacterial mats: predominant populations and their functional potential.</title>
        <authorList>
            <person name="Klatt C.G."/>
            <person name="Wood J.M."/>
            <person name="Rusch D.B."/>
            <person name="Bateson M.M."/>
            <person name="Hamamura N."/>
            <person name="Heidelberg J.F."/>
            <person name="Grossman A.R."/>
            <person name="Bhaya D."/>
            <person name="Cohan F.M."/>
            <person name="Kuhl M."/>
            <person name="Bryant D.A."/>
            <person name="Ward D.M."/>
        </authorList>
    </citation>
    <scope>NUCLEOTIDE SEQUENCE [LARGE SCALE GENOMIC DNA]</scope>
    <source>
        <strain evidence="3">OS</strain>
    </source>
</reference>
<evidence type="ECO:0000313" key="4">
    <source>
        <dbReference type="Proteomes" id="UP000266389"/>
    </source>
</evidence>
<evidence type="ECO:0000313" key="3">
    <source>
        <dbReference type="EMBL" id="RFM24844.1"/>
    </source>
</evidence>
<dbReference type="SUPFAM" id="SSF50630">
    <property type="entry name" value="Acid proteases"/>
    <property type="match status" value="1"/>
</dbReference>
<keyword evidence="1" id="KW-0378">Hydrolase</keyword>
<evidence type="ECO:0000256" key="1">
    <source>
        <dbReference type="ARBA" id="ARBA00022801"/>
    </source>
</evidence>
<dbReference type="Pfam" id="PF13650">
    <property type="entry name" value="Asp_protease_2"/>
    <property type="match status" value="1"/>
</dbReference>
<evidence type="ECO:0000259" key="2">
    <source>
        <dbReference type="PROSITE" id="PS50175"/>
    </source>
</evidence>
<dbReference type="InterPro" id="IPR021109">
    <property type="entry name" value="Peptidase_aspartic_dom_sf"/>
</dbReference>
<comment type="caution">
    <text evidence="3">The sequence shown here is derived from an EMBL/GenBank/DDBJ whole genome shotgun (WGS) entry which is preliminary data.</text>
</comment>
<dbReference type="GO" id="GO:0004190">
    <property type="term" value="F:aspartic-type endopeptidase activity"/>
    <property type="evidence" value="ECO:0007669"/>
    <property type="project" value="InterPro"/>
</dbReference>
<name>A0A395M4H4_9BACT</name>
<proteinExistence type="predicted"/>
<accession>A0A395M4H4</accession>
<feature type="non-terminal residue" evidence="3">
    <location>
        <position position="96"/>
    </location>
</feature>
<gene>
    <name evidence="3" type="ORF">D0433_03640</name>
</gene>
<dbReference type="InterPro" id="IPR001995">
    <property type="entry name" value="Peptidase_A2_cat"/>
</dbReference>
<dbReference type="Proteomes" id="UP000266389">
    <property type="component" value="Unassembled WGS sequence"/>
</dbReference>
<dbReference type="PROSITE" id="PS50175">
    <property type="entry name" value="ASP_PROT_RETROV"/>
    <property type="match status" value="1"/>
</dbReference>
<dbReference type="GO" id="GO:0006508">
    <property type="term" value="P:proteolysis"/>
    <property type="evidence" value="ECO:0007669"/>
    <property type="project" value="InterPro"/>
</dbReference>
<protein>
    <recommendedName>
        <fullName evidence="2">Peptidase A2 domain-containing protein</fullName>
    </recommendedName>
</protein>
<dbReference type="Gene3D" id="2.40.70.10">
    <property type="entry name" value="Acid Proteases"/>
    <property type="match status" value="1"/>
</dbReference>